<sequence length="172" mass="18551">MATPPYPSYDKGGEPSCSSARLRAASPSLWRWCPPPAAPYYQPQPSTAAAWKQAAAKPKTSHGCSARLVALGATWLKDSIPFATEASSVYSRSVHGDIVSQLVSGTTIILISRMSGRSLEIVQGPDGRLMLDAACQTRRIRPPPSSRFKLHQMEHFLLLESSITPGPIRGGH</sequence>
<feature type="region of interest" description="Disordered" evidence="1">
    <location>
        <begin position="1"/>
        <end position="20"/>
    </location>
</feature>
<evidence type="ECO:0000313" key="3">
    <source>
        <dbReference type="WBParaSite" id="maker-unitig_43959-snap-gene-0.1-mRNA-1"/>
    </source>
</evidence>
<evidence type="ECO:0000313" key="2">
    <source>
        <dbReference type="Proteomes" id="UP000095280"/>
    </source>
</evidence>
<reference evidence="3" key="1">
    <citation type="submission" date="2016-11" db="UniProtKB">
        <authorList>
            <consortium name="WormBaseParasite"/>
        </authorList>
    </citation>
    <scope>IDENTIFICATION</scope>
</reference>
<organism evidence="2 3">
    <name type="scientific">Macrostomum lignano</name>
    <dbReference type="NCBI Taxonomy" id="282301"/>
    <lineage>
        <taxon>Eukaryota</taxon>
        <taxon>Metazoa</taxon>
        <taxon>Spiralia</taxon>
        <taxon>Lophotrochozoa</taxon>
        <taxon>Platyhelminthes</taxon>
        <taxon>Rhabditophora</taxon>
        <taxon>Macrostomorpha</taxon>
        <taxon>Macrostomida</taxon>
        <taxon>Macrostomidae</taxon>
        <taxon>Macrostomum</taxon>
    </lineage>
</organism>
<name>A0A1I8FQS6_9PLAT</name>
<keyword evidence="2" id="KW-1185">Reference proteome</keyword>
<dbReference type="AlphaFoldDB" id="A0A1I8FQS6"/>
<evidence type="ECO:0000256" key="1">
    <source>
        <dbReference type="SAM" id="MobiDB-lite"/>
    </source>
</evidence>
<accession>A0A1I8FQS6</accession>
<proteinExistence type="predicted"/>
<dbReference type="Proteomes" id="UP000095280">
    <property type="component" value="Unplaced"/>
</dbReference>
<protein>
    <submittedName>
        <fullName evidence="3">POP4 domain-containing protein</fullName>
    </submittedName>
</protein>
<dbReference type="WBParaSite" id="maker-unitig_43959-snap-gene-0.1-mRNA-1">
    <property type="protein sequence ID" value="maker-unitig_43959-snap-gene-0.1-mRNA-1"/>
    <property type="gene ID" value="maker-unitig_43959-snap-gene-0.1"/>
</dbReference>